<proteinExistence type="predicted"/>
<dbReference type="Pfam" id="PF04397">
    <property type="entry name" value="LytTR"/>
    <property type="match status" value="1"/>
</dbReference>
<evidence type="ECO:0000313" key="7">
    <source>
        <dbReference type="Proteomes" id="UP000051160"/>
    </source>
</evidence>
<dbReference type="PROSITE" id="PS50930">
    <property type="entry name" value="HTH_LYTTR"/>
    <property type="match status" value="1"/>
</dbReference>
<keyword evidence="4" id="KW-0804">Transcription</keyword>
<reference evidence="6 7" key="1">
    <citation type="journal article" date="2015" name="Genome Announc.">
        <title>Expanding the biotechnology potential of lactobacilli through comparative genomics of 213 strains and associated genera.</title>
        <authorList>
            <person name="Sun Z."/>
            <person name="Harris H.M."/>
            <person name="McCann A."/>
            <person name="Guo C."/>
            <person name="Argimon S."/>
            <person name="Zhang W."/>
            <person name="Yang X."/>
            <person name="Jeffery I.B."/>
            <person name="Cooney J.C."/>
            <person name="Kagawa T.F."/>
            <person name="Liu W."/>
            <person name="Song Y."/>
            <person name="Salvetti E."/>
            <person name="Wrobel A."/>
            <person name="Rasinkangas P."/>
            <person name="Parkhill J."/>
            <person name="Rea M.C."/>
            <person name="O'Sullivan O."/>
            <person name="Ritari J."/>
            <person name="Douillard F.P."/>
            <person name="Paul Ross R."/>
            <person name="Yang R."/>
            <person name="Briner A.E."/>
            <person name="Felis G.E."/>
            <person name="de Vos W.M."/>
            <person name="Barrangou R."/>
            <person name="Klaenhammer T.R."/>
            <person name="Caufield P.W."/>
            <person name="Cui Y."/>
            <person name="Zhang H."/>
            <person name="O'Toole P.W."/>
        </authorList>
    </citation>
    <scope>NUCLEOTIDE SEQUENCE [LARGE SCALE GENOMIC DNA]</scope>
    <source>
        <strain evidence="6 7">DSM 19909</strain>
    </source>
</reference>
<evidence type="ECO:0000259" key="5">
    <source>
        <dbReference type="PROSITE" id="PS50930"/>
    </source>
</evidence>
<evidence type="ECO:0000256" key="2">
    <source>
        <dbReference type="ARBA" id="ARBA00023015"/>
    </source>
</evidence>
<sequence>MKVIFNLAEKFAQPFISINAQRQNEDLLALSIAIDRLVNRMTIIGNDGNEQTVIPLYQVIRFYTRDKSVVCETDERVFRINERLYELRKQLSDFDFIAISNSEIVNQTAIASFSLSKTGQYHINLTTGAVAYPSRRYLKQIKEAILK</sequence>
<dbReference type="Gene3D" id="2.40.50.1020">
    <property type="entry name" value="LytTr DNA-binding domain"/>
    <property type="match status" value="1"/>
</dbReference>
<dbReference type="Proteomes" id="UP000051160">
    <property type="component" value="Unassembled WGS sequence"/>
</dbReference>
<dbReference type="AlphaFoldDB" id="A0A0R1M2Z1"/>
<dbReference type="STRING" id="1423776.FD04_GL000635"/>
<evidence type="ECO:0000256" key="3">
    <source>
        <dbReference type="ARBA" id="ARBA00023125"/>
    </source>
</evidence>
<comment type="caution">
    <text evidence="6">The sequence shown here is derived from an EMBL/GenBank/DDBJ whole genome shotgun (WGS) entry which is preliminary data.</text>
</comment>
<keyword evidence="2" id="KW-0805">Transcription regulation</keyword>
<gene>
    <name evidence="6" type="ORF">FD04_GL000635</name>
</gene>
<keyword evidence="1" id="KW-0963">Cytoplasm</keyword>
<evidence type="ECO:0000313" key="6">
    <source>
        <dbReference type="EMBL" id="KRK98890.1"/>
    </source>
</evidence>
<dbReference type="InterPro" id="IPR007492">
    <property type="entry name" value="LytTR_DNA-bd_dom"/>
</dbReference>
<dbReference type="PATRIC" id="fig|1423776.4.peg.638"/>
<dbReference type="OrthoDB" id="2295854at2"/>
<dbReference type="PANTHER" id="PTHR37299:SF2">
    <property type="entry name" value="HTH LYTTR-TYPE DOMAIN-CONTAINING PROTEIN"/>
    <property type="match status" value="1"/>
</dbReference>
<evidence type="ECO:0000256" key="4">
    <source>
        <dbReference type="ARBA" id="ARBA00023163"/>
    </source>
</evidence>
<keyword evidence="3" id="KW-0238">DNA-binding</keyword>
<name>A0A0R1M2Z1_9LACO</name>
<dbReference type="SMART" id="SM00850">
    <property type="entry name" value="LytTR"/>
    <property type="match status" value="1"/>
</dbReference>
<dbReference type="RefSeq" id="WP_054698940.1">
    <property type="nucleotide sequence ID" value="NZ_AZEE01000027.1"/>
</dbReference>
<keyword evidence="7" id="KW-1185">Reference proteome</keyword>
<organism evidence="6 7">
    <name type="scientific">Secundilactobacillus odoratitofui DSM 19909 = JCM 15043</name>
    <dbReference type="NCBI Taxonomy" id="1423776"/>
    <lineage>
        <taxon>Bacteria</taxon>
        <taxon>Bacillati</taxon>
        <taxon>Bacillota</taxon>
        <taxon>Bacilli</taxon>
        <taxon>Lactobacillales</taxon>
        <taxon>Lactobacillaceae</taxon>
        <taxon>Secundilactobacillus</taxon>
    </lineage>
</organism>
<dbReference type="GO" id="GO:0003677">
    <property type="term" value="F:DNA binding"/>
    <property type="evidence" value="ECO:0007669"/>
    <property type="project" value="UniProtKB-KW"/>
</dbReference>
<dbReference type="InterPro" id="IPR046947">
    <property type="entry name" value="LytR-like"/>
</dbReference>
<evidence type="ECO:0000256" key="1">
    <source>
        <dbReference type="ARBA" id="ARBA00022490"/>
    </source>
</evidence>
<feature type="domain" description="HTH LytTR-type" evidence="5">
    <location>
        <begin position="43"/>
        <end position="147"/>
    </location>
</feature>
<accession>A0A0R1M2Z1</accession>
<dbReference type="PANTHER" id="PTHR37299">
    <property type="entry name" value="TRANSCRIPTIONAL REGULATOR-RELATED"/>
    <property type="match status" value="1"/>
</dbReference>
<protein>
    <recommendedName>
        <fullName evidence="5">HTH LytTR-type domain-containing protein</fullName>
    </recommendedName>
</protein>
<dbReference type="GO" id="GO:0000156">
    <property type="term" value="F:phosphorelay response regulator activity"/>
    <property type="evidence" value="ECO:0007669"/>
    <property type="project" value="InterPro"/>
</dbReference>
<dbReference type="EMBL" id="AZEE01000027">
    <property type="protein sequence ID" value="KRK98890.1"/>
    <property type="molecule type" value="Genomic_DNA"/>
</dbReference>